<organism evidence="2 3">
    <name type="scientific">Xylaria flabelliformis</name>
    <dbReference type="NCBI Taxonomy" id="2512241"/>
    <lineage>
        <taxon>Eukaryota</taxon>
        <taxon>Fungi</taxon>
        <taxon>Dikarya</taxon>
        <taxon>Ascomycota</taxon>
        <taxon>Pezizomycotina</taxon>
        <taxon>Sordariomycetes</taxon>
        <taxon>Xylariomycetidae</taxon>
        <taxon>Xylariales</taxon>
        <taxon>Xylariaceae</taxon>
        <taxon>Xylaria</taxon>
    </lineage>
</organism>
<dbReference type="Pfam" id="PF14027">
    <property type="entry name" value="Questin_oxidase"/>
    <property type="match status" value="1"/>
</dbReference>
<dbReference type="AlphaFoldDB" id="A0A553HNF9"/>
<evidence type="ECO:0000256" key="1">
    <source>
        <dbReference type="ARBA" id="ARBA00023002"/>
    </source>
</evidence>
<keyword evidence="3" id="KW-1185">Reference proteome</keyword>
<name>A0A553HNF9_9PEZI</name>
<dbReference type="OrthoDB" id="10004862at2759"/>
<dbReference type="InterPro" id="IPR025337">
    <property type="entry name" value="Questin_oxidase-like"/>
</dbReference>
<evidence type="ECO:0000313" key="2">
    <source>
        <dbReference type="EMBL" id="TRX89488.1"/>
    </source>
</evidence>
<proteinExistence type="predicted"/>
<sequence>MASARTIQITPENTGLWHRKQTEAAAKKTSELLQQDLEKHHCFFNNMGFHNHISHHLLSLYGIGASPEQIQQGYDDNANYQRAPYQVHADQIEALKDFDKAKEKLGKEEFYTDFLAFYQGEIDKKGWKEVLNEYLFKGDERSEDMLIRMFAGFLHPIIQLMYGIEWAQPAIIAMGLAQASVHEDHLRKFFLTAEQAAKKSNDKMPEIASLFLDVAAEDASGGLADERIRNGPTGKAFDEAIRVAAKVNVPPQDLEARTVEMFNTSIYQGAAAALRPGKEPRFDFWLMHHINLCPLFLAVNEQDWISTANKVRLLEWKIRFDLIEYAARASPSVSIQKIASYVPKEKTRKPTSELLPRIQALHDDGHVTKLFRAVGLCQDISKKYEDKDWLKIKGDDLWTKVNQLVVDSAEGEGPTWVHGFAGNANAEGWNEVPDRKEDGQGRL</sequence>
<dbReference type="Proteomes" id="UP000319160">
    <property type="component" value="Unassembled WGS sequence"/>
</dbReference>
<dbReference type="GO" id="GO:0016491">
    <property type="term" value="F:oxidoreductase activity"/>
    <property type="evidence" value="ECO:0007669"/>
    <property type="project" value="UniProtKB-KW"/>
</dbReference>
<reference evidence="3" key="1">
    <citation type="submission" date="2019-06" db="EMBL/GenBank/DDBJ databases">
        <title>Draft genome sequence of the griseofulvin-producing fungus Xylaria cubensis strain G536.</title>
        <authorList>
            <person name="Mead M.E."/>
            <person name="Raja H.A."/>
            <person name="Steenwyk J.L."/>
            <person name="Knowles S.L."/>
            <person name="Oberlies N.H."/>
            <person name="Rokas A."/>
        </authorList>
    </citation>
    <scope>NUCLEOTIDE SEQUENCE [LARGE SCALE GENOMIC DNA]</scope>
    <source>
        <strain evidence="3">G536</strain>
    </source>
</reference>
<gene>
    <name evidence="2" type="ORF">FHL15_009657</name>
</gene>
<protein>
    <recommendedName>
        <fullName evidence="4">HypA-like protein</fullName>
    </recommendedName>
</protein>
<comment type="caution">
    <text evidence="2">The sequence shown here is derived from an EMBL/GenBank/DDBJ whole genome shotgun (WGS) entry which is preliminary data.</text>
</comment>
<dbReference type="PANTHER" id="PTHR35870">
    <property type="entry name" value="PROTEIN, PUTATIVE (AFU_ORTHOLOGUE AFUA_5G03330)-RELATED"/>
    <property type="match status" value="1"/>
</dbReference>
<accession>A0A553HNF9</accession>
<keyword evidence="1" id="KW-0560">Oxidoreductase</keyword>
<evidence type="ECO:0000313" key="3">
    <source>
        <dbReference type="Proteomes" id="UP000319160"/>
    </source>
</evidence>
<evidence type="ECO:0008006" key="4">
    <source>
        <dbReference type="Google" id="ProtNLM"/>
    </source>
</evidence>
<dbReference type="STRING" id="2512241.A0A553HNF9"/>
<dbReference type="PANTHER" id="PTHR35870:SF1">
    <property type="entry name" value="PROTEIN, PUTATIVE (AFU_ORTHOLOGUE AFUA_5G03330)-RELATED"/>
    <property type="match status" value="1"/>
</dbReference>
<dbReference type="EMBL" id="VFLP01000067">
    <property type="protein sequence ID" value="TRX89488.1"/>
    <property type="molecule type" value="Genomic_DNA"/>
</dbReference>